<feature type="transmembrane region" description="Helical" evidence="1">
    <location>
        <begin position="173"/>
        <end position="192"/>
    </location>
</feature>
<dbReference type="Pfam" id="PF18949">
    <property type="entry name" value="DUF5693"/>
    <property type="match status" value="1"/>
</dbReference>
<evidence type="ECO:0000313" key="2">
    <source>
        <dbReference type="EMBL" id="PJO40560.1"/>
    </source>
</evidence>
<name>A0A2M9PXL2_9BACI</name>
<keyword evidence="1" id="KW-0472">Membrane</keyword>
<keyword evidence="1" id="KW-0812">Transmembrane</keyword>
<keyword evidence="1" id="KW-1133">Transmembrane helix</keyword>
<feature type="transmembrane region" description="Helical" evidence="1">
    <location>
        <begin position="150"/>
        <end position="166"/>
    </location>
</feature>
<dbReference type="Proteomes" id="UP000232101">
    <property type="component" value="Unassembled WGS sequence"/>
</dbReference>
<comment type="caution">
    <text evidence="2">The sequence shown here is derived from an EMBL/GenBank/DDBJ whole genome shotgun (WGS) entry which is preliminary data.</text>
</comment>
<feature type="transmembrane region" description="Helical" evidence="1">
    <location>
        <begin position="100"/>
        <end position="118"/>
    </location>
</feature>
<sequence>APTFAVIKAAKGSTRIASILVQYLKAVGISVIGIVIVIGLLNGNAFMTGFEAFKGVKLVYVVPIAGVLLFVMLELNRIVDQDLKKTLSNTVTLLNRDLKYWHVLLLIVVAGIGLFYISRTGNSGSVSNAELAFRQWLENILYVRPRTKEFLIGFPFFVLALYVMGINRKWGSILLVPGVIGFLSIVNTFTHLHIPVAVSALRTLYSVSLGFVVGLVFILIFKIGYRFISKAIARWS</sequence>
<accession>A0A2M9PXL2</accession>
<dbReference type="AlphaFoldDB" id="A0A2M9PXL2"/>
<proteinExistence type="predicted"/>
<evidence type="ECO:0000256" key="1">
    <source>
        <dbReference type="SAM" id="Phobius"/>
    </source>
</evidence>
<gene>
    <name evidence="2" type="ORF">CWD94_27490</name>
</gene>
<feature type="non-terminal residue" evidence="2">
    <location>
        <position position="1"/>
    </location>
</feature>
<organism evidence="2 3">
    <name type="scientific">Lysinibacillus xylanilyticus</name>
    <dbReference type="NCBI Taxonomy" id="582475"/>
    <lineage>
        <taxon>Bacteria</taxon>
        <taxon>Bacillati</taxon>
        <taxon>Bacillota</taxon>
        <taxon>Bacilli</taxon>
        <taxon>Bacillales</taxon>
        <taxon>Bacillaceae</taxon>
        <taxon>Lysinibacillus</taxon>
    </lineage>
</organism>
<feature type="transmembrane region" description="Helical" evidence="1">
    <location>
        <begin position="58"/>
        <end position="79"/>
    </location>
</feature>
<dbReference type="EMBL" id="PHQY01000722">
    <property type="protein sequence ID" value="PJO40560.1"/>
    <property type="molecule type" value="Genomic_DNA"/>
</dbReference>
<protein>
    <submittedName>
        <fullName evidence="2">Uncharacterized protein</fullName>
    </submittedName>
</protein>
<dbReference type="RefSeq" id="WP_232733324.1">
    <property type="nucleotide sequence ID" value="NZ_PHQY01000722.1"/>
</dbReference>
<dbReference type="InterPro" id="IPR043748">
    <property type="entry name" value="DUF5693"/>
</dbReference>
<feature type="transmembrane region" description="Helical" evidence="1">
    <location>
        <begin position="23"/>
        <end position="46"/>
    </location>
</feature>
<reference evidence="2 3" key="1">
    <citation type="submission" date="2017-11" db="EMBL/GenBank/DDBJ databases">
        <title>Bacterial isolate from king chilli rhizosphere.</title>
        <authorList>
            <person name="Takhelmayum P."/>
            <person name="Sarangthem I."/>
        </authorList>
    </citation>
    <scope>NUCLEOTIDE SEQUENCE [LARGE SCALE GENOMIC DNA]</scope>
    <source>
        <strain evidence="3">t26</strain>
    </source>
</reference>
<evidence type="ECO:0000313" key="3">
    <source>
        <dbReference type="Proteomes" id="UP000232101"/>
    </source>
</evidence>
<feature type="transmembrane region" description="Helical" evidence="1">
    <location>
        <begin position="204"/>
        <end position="225"/>
    </location>
</feature>